<dbReference type="AlphaFoldDB" id="Q9XE76"/>
<organism evidence="1">
    <name type="scientific">Sorghum bicolor</name>
    <name type="common">Sorghum</name>
    <name type="synonym">Sorghum vulgare</name>
    <dbReference type="NCBI Taxonomy" id="4558"/>
    <lineage>
        <taxon>Eukaryota</taxon>
        <taxon>Viridiplantae</taxon>
        <taxon>Streptophyta</taxon>
        <taxon>Embryophyta</taxon>
        <taxon>Tracheophyta</taxon>
        <taxon>Spermatophyta</taxon>
        <taxon>Magnoliopsida</taxon>
        <taxon>Liliopsida</taxon>
        <taxon>Poales</taxon>
        <taxon>Poaceae</taxon>
        <taxon>PACMAD clade</taxon>
        <taxon>Panicoideae</taxon>
        <taxon>Andropogonodae</taxon>
        <taxon>Andropogoneae</taxon>
        <taxon>Sorghinae</taxon>
        <taxon>Sorghum</taxon>
    </lineage>
</organism>
<sequence length="167" mass="19020">MKLHLDDAKLEKNPLDPCRSKGEKIILTRRQEIALLRSGDLRVVSLATYDSAAAPDSPPDPGVVPTRLFPEKVADEKARRCGRTTSFIIHSYKIIYVKFRFDCKLWHILDLTDGHRVRPCMHDDDNRSVWHGLVDVDVFHVYEPDRVIINKDDRRACGDGVSIVCIG</sequence>
<protein>
    <submittedName>
        <fullName evidence="1">Uncharacterized protein</fullName>
    </submittedName>
</protein>
<name>Q9XE76_SORBI</name>
<dbReference type="EMBL" id="AF061282">
    <property type="protein sequence ID" value="AAD22162.1"/>
    <property type="molecule type" value="Genomic_DNA"/>
</dbReference>
<accession>Q9XE76</accession>
<reference evidence="1" key="1">
    <citation type="submission" date="1999-03" db="EMBL/GenBank/DDBJ databases">
        <title>Microsynteny analysis of 22-kDa zein cluster in maize and sorghum.</title>
        <authorList>
            <person name="Llaca V."/>
            <person name="Lou A."/>
            <person name="Messing J.W."/>
        </authorList>
    </citation>
    <scope>NUCLEOTIDE SEQUENCE</scope>
</reference>
<proteinExistence type="predicted"/>
<evidence type="ECO:0000313" key="1">
    <source>
        <dbReference type="EMBL" id="AAD22162.1"/>
    </source>
</evidence>